<proteinExistence type="predicted"/>
<dbReference type="RefSeq" id="WP_049700571.1">
    <property type="nucleotide sequence ID" value="NZ_CBDRLS010000001.1"/>
</dbReference>
<dbReference type="InterPro" id="IPR000639">
    <property type="entry name" value="Epox_hydrolase-like"/>
</dbReference>
<evidence type="ECO:0000313" key="4">
    <source>
        <dbReference type="Proteomes" id="UP000037247"/>
    </source>
</evidence>
<dbReference type="EMBL" id="LDTZ01000022">
    <property type="protein sequence ID" value="KNA89790.1"/>
    <property type="molecule type" value="Genomic_DNA"/>
</dbReference>
<dbReference type="PANTHER" id="PTHR43329">
    <property type="entry name" value="EPOXIDE HYDROLASE"/>
    <property type="match status" value="1"/>
</dbReference>
<comment type="caution">
    <text evidence="3">The sequence shown here is derived from an EMBL/GenBank/DDBJ whole genome shotgun (WGS) entry which is preliminary data.</text>
</comment>
<dbReference type="GO" id="GO:0016787">
    <property type="term" value="F:hydrolase activity"/>
    <property type="evidence" value="ECO:0007669"/>
    <property type="project" value="UniProtKB-KW"/>
</dbReference>
<gene>
    <name evidence="3" type="ORF">ABW18_19095</name>
</gene>
<dbReference type="InterPro" id="IPR000073">
    <property type="entry name" value="AB_hydrolase_1"/>
</dbReference>
<name>A0ABR5I7Y3_9ACTN</name>
<accession>A0ABR5I7Y3</accession>
<dbReference type="PRINTS" id="PR00111">
    <property type="entry name" value="ABHYDROLASE"/>
</dbReference>
<dbReference type="InterPro" id="IPR029058">
    <property type="entry name" value="AB_hydrolase_fold"/>
</dbReference>
<keyword evidence="1 3" id="KW-0378">Hydrolase</keyword>
<organism evidence="3 4">
    <name type="scientific">Gordonia jacobaea</name>
    <dbReference type="NCBI Taxonomy" id="122202"/>
    <lineage>
        <taxon>Bacteria</taxon>
        <taxon>Bacillati</taxon>
        <taxon>Actinomycetota</taxon>
        <taxon>Actinomycetes</taxon>
        <taxon>Mycobacteriales</taxon>
        <taxon>Gordoniaceae</taxon>
        <taxon>Gordonia</taxon>
    </lineage>
</organism>
<sequence length="320" mass="35422">MAAAPDPSSVRFAGPWRHLDVRANGVRFHAVEADGPTTSSPSPDRPLALLLHGFGEFWWSWRHQLADLTEAGYRAVAVDLRGYGDSDKPPRGYDGWTLAGDTNGLVRALGHTSATLIGHADGGLACWATATLHPRAVRAIAVISSPHPRVLRRDVLRDAEQRSSFLGNFLSNQVPRMAERRLTRHNGAFIGEYFAERSGLGWQDTDDYTDTVDKNRSAIQIPGAAHCSLEYQRWVFRSQFRPDGVRFMDLMEKQLSIPVLAVRGVDDPYITDESVGASAEWASDFDYRPIPGSGHFAHQERPAEVSKLLGDLLAHTDRDD</sequence>
<feature type="domain" description="AB hydrolase-1" evidence="2">
    <location>
        <begin position="49"/>
        <end position="301"/>
    </location>
</feature>
<dbReference type="Pfam" id="PF00561">
    <property type="entry name" value="Abhydrolase_1"/>
    <property type="match status" value="1"/>
</dbReference>
<evidence type="ECO:0000313" key="3">
    <source>
        <dbReference type="EMBL" id="KNA89790.1"/>
    </source>
</evidence>
<evidence type="ECO:0000259" key="2">
    <source>
        <dbReference type="Pfam" id="PF00561"/>
    </source>
</evidence>
<dbReference type="Proteomes" id="UP000037247">
    <property type="component" value="Unassembled WGS sequence"/>
</dbReference>
<dbReference type="SUPFAM" id="SSF53474">
    <property type="entry name" value="alpha/beta-Hydrolases"/>
    <property type="match status" value="1"/>
</dbReference>
<reference evidence="3 4" key="1">
    <citation type="submission" date="2015-05" db="EMBL/GenBank/DDBJ databases">
        <title>Draft genome sequence of the bacterium Gordonia jacobaea a new member of the Gordonia genus.</title>
        <authorList>
            <person name="Jimenez-Galisteo G."/>
            <person name="Dominguez A."/>
            <person name="Munoz E."/>
            <person name="Vinas M."/>
        </authorList>
    </citation>
    <scope>NUCLEOTIDE SEQUENCE [LARGE SCALE GENOMIC DNA]</scope>
    <source>
        <strain evidence="4">mv1</strain>
    </source>
</reference>
<protein>
    <submittedName>
        <fullName evidence="3">Alpha/beta hydrolase</fullName>
    </submittedName>
</protein>
<dbReference type="Gene3D" id="3.40.50.1820">
    <property type="entry name" value="alpha/beta hydrolase"/>
    <property type="match status" value="1"/>
</dbReference>
<evidence type="ECO:0000256" key="1">
    <source>
        <dbReference type="ARBA" id="ARBA00022801"/>
    </source>
</evidence>
<keyword evidence="4" id="KW-1185">Reference proteome</keyword>
<dbReference type="PRINTS" id="PR00412">
    <property type="entry name" value="EPOXHYDRLASE"/>
</dbReference>